<proteinExistence type="predicted"/>
<dbReference type="Pfam" id="PF19058">
    <property type="entry name" value="DUF5754"/>
    <property type="match status" value="1"/>
</dbReference>
<organism evidence="1">
    <name type="scientific">viral metagenome</name>
    <dbReference type="NCBI Taxonomy" id="1070528"/>
    <lineage>
        <taxon>unclassified sequences</taxon>
        <taxon>metagenomes</taxon>
        <taxon>organismal metagenomes</taxon>
    </lineage>
</organism>
<accession>A0A6C0CJG6</accession>
<evidence type="ECO:0000313" key="1">
    <source>
        <dbReference type="EMBL" id="QHT04926.1"/>
    </source>
</evidence>
<dbReference type="AlphaFoldDB" id="A0A6C0CJG6"/>
<dbReference type="InterPro" id="IPR043930">
    <property type="entry name" value="DUF5754"/>
</dbReference>
<protein>
    <submittedName>
        <fullName evidence="1">Uncharacterized protein</fullName>
    </submittedName>
</protein>
<sequence>MVKVYLRKSPKAGKKYAVTVDGRTIHFGQSGASDYTKHKDPDRKQRYINRHRARENWTKSGIKTAGFWSRWLLWNKPSITASKSNISSRFGVKFVSKSAL</sequence>
<name>A0A6C0CJG6_9ZZZZ</name>
<reference evidence="1" key="1">
    <citation type="journal article" date="2020" name="Nature">
        <title>Giant virus diversity and host interactions through global metagenomics.</title>
        <authorList>
            <person name="Schulz F."/>
            <person name="Roux S."/>
            <person name="Paez-Espino D."/>
            <person name="Jungbluth S."/>
            <person name="Walsh D.A."/>
            <person name="Denef V.J."/>
            <person name="McMahon K.D."/>
            <person name="Konstantinidis K.T."/>
            <person name="Eloe-Fadrosh E.A."/>
            <person name="Kyrpides N.C."/>
            <person name="Woyke T."/>
        </authorList>
    </citation>
    <scope>NUCLEOTIDE SEQUENCE</scope>
    <source>
        <strain evidence="1">GVMAG-M-3300021343-4</strain>
    </source>
</reference>
<dbReference type="EMBL" id="MN739444">
    <property type="protein sequence ID" value="QHT04926.1"/>
    <property type="molecule type" value="Genomic_DNA"/>
</dbReference>